<evidence type="ECO:0000313" key="2">
    <source>
        <dbReference type="Proteomes" id="UP000018747"/>
    </source>
</evidence>
<reference evidence="1" key="1">
    <citation type="submission" date="2013-05" db="EMBL/GenBank/DDBJ databases">
        <authorList>
            <person name="Harkins D.M."/>
            <person name="Durkin A.S."/>
            <person name="Brinkac L.M."/>
            <person name="Haft D.H."/>
            <person name="Selengut J.D."/>
            <person name="Sanka R."/>
            <person name="DePew J."/>
            <person name="Purushe J."/>
            <person name="Hartskeerl R.A."/>
            <person name="Ahmed A."/>
            <person name="van der Linden H."/>
            <person name="Goris M.G.A."/>
            <person name="Vinetz J.M."/>
            <person name="Sutton G.G."/>
            <person name="Nierman W.C."/>
            <person name="Fouts D.E."/>
        </authorList>
    </citation>
    <scope>NUCLEOTIDE SEQUENCE [LARGE SCALE GENOMIC DNA]</scope>
    <source>
        <strain evidence="1">L 60</strain>
    </source>
</reference>
<sequence length="37" mass="4002">MGGGMTMEKDSLELELGAKDFFSSQSEIHLFSTSFGS</sequence>
<organism evidence="1 2">
    <name type="scientific">Leptospira alexanderi serovar Manhao 3 str. L 60</name>
    <dbReference type="NCBI Taxonomy" id="1049759"/>
    <lineage>
        <taxon>Bacteria</taxon>
        <taxon>Pseudomonadati</taxon>
        <taxon>Spirochaetota</taxon>
        <taxon>Spirochaetia</taxon>
        <taxon>Leptospirales</taxon>
        <taxon>Leptospiraceae</taxon>
        <taxon>Leptospira</taxon>
    </lineage>
</organism>
<dbReference type="EMBL" id="AHMT02000038">
    <property type="protein sequence ID" value="EQA62179.1"/>
    <property type="molecule type" value="Genomic_DNA"/>
</dbReference>
<protein>
    <submittedName>
        <fullName evidence="1">Uncharacterized protein</fullName>
    </submittedName>
</protein>
<name>V6I743_9LEPT</name>
<dbReference type="AlphaFoldDB" id="V6I743"/>
<comment type="caution">
    <text evidence="1">The sequence shown here is derived from an EMBL/GenBank/DDBJ whole genome shotgun (WGS) entry which is preliminary data.</text>
</comment>
<proteinExistence type="predicted"/>
<accession>V6I743</accession>
<gene>
    <name evidence="1" type="ORF">LEP1GSC062_0012</name>
</gene>
<keyword evidence="2" id="KW-1185">Reference proteome</keyword>
<dbReference type="Proteomes" id="UP000018747">
    <property type="component" value="Unassembled WGS sequence"/>
</dbReference>
<evidence type="ECO:0000313" key="1">
    <source>
        <dbReference type="EMBL" id="EQA62179.1"/>
    </source>
</evidence>